<dbReference type="SUPFAM" id="SSF49265">
    <property type="entry name" value="Fibronectin type III"/>
    <property type="match status" value="1"/>
</dbReference>
<name>A0A481S1P3_9CAUD</name>
<dbReference type="GeneID" id="65119459"/>
<evidence type="ECO:0000313" key="1">
    <source>
        <dbReference type="EMBL" id="QBG78426.1"/>
    </source>
</evidence>
<keyword evidence="2" id="KW-1185">Reference proteome</keyword>
<dbReference type="InterPro" id="IPR036116">
    <property type="entry name" value="FN3_sf"/>
</dbReference>
<dbReference type="Gene3D" id="2.60.40.10">
    <property type="entry name" value="Immunoglobulins"/>
    <property type="match status" value="1"/>
</dbReference>
<dbReference type="InterPro" id="IPR013783">
    <property type="entry name" value="Ig-like_fold"/>
</dbReference>
<evidence type="ECO:0000313" key="2">
    <source>
        <dbReference type="Proteomes" id="UP000293379"/>
    </source>
</evidence>
<reference evidence="2" key="1">
    <citation type="submission" date="2019-02" db="EMBL/GenBank/DDBJ databases">
        <authorList>
            <person name="Montgomery M.T."/>
            <person name="Garlena R.A."/>
            <person name="Russell D.A."/>
            <person name="Pope W.H."/>
            <person name="Jacobs-Sera D."/>
            <person name="Hatfull G.F."/>
        </authorList>
    </citation>
    <scope>NUCLEOTIDE SEQUENCE [LARGE SCALE GENOMIC DNA]</scope>
</reference>
<dbReference type="KEGG" id="vg:65119459"/>
<protein>
    <submittedName>
        <fullName evidence="1">Minor tail protein</fullName>
    </submittedName>
</protein>
<organism evidence="1 2">
    <name type="scientific">Gordonia phage Walrus</name>
    <dbReference type="NCBI Taxonomy" id="2517927"/>
    <lineage>
        <taxon>Viruses</taxon>
        <taxon>Duplodnaviria</taxon>
        <taxon>Heunggongvirae</taxon>
        <taxon>Uroviricota</taxon>
        <taxon>Caudoviricetes</taxon>
        <taxon>Jujuvirus</taxon>
        <taxon>Jujuvirus walrus</taxon>
    </lineage>
</organism>
<sequence>MVQKIVLPVSGFTGPQVVETPADATDPTVPTALTATPAVGQIALSWTAATDNVGVVGYRVYRDNTLIASPTGTSYTDTGRVATTRHDYQVAAIDAAGNESTRTAVVAASSLYALTMLTSDGFSGTTANIATGRTTDLEAGGSAMTWTTSPSSRWRVQTNQLAAGSVAGVGALTLPVTAADVRLEITVKNVDTTAGAFHLDARRANTSYVTDAAEFAYSVRIGAGKAQLLKKVGGVWTPLSSEISHVAADRIAVQTCGTKLSLFTNGVETASVTDPDIASGTCVGTYKIADAGATIGAFDLLTVQGVAAA</sequence>
<accession>A0A481S1P3</accession>
<dbReference type="Proteomes" id="UP000293379">
    <property type="component" value="Segment"/>
</dbReference>
<dbReference type="EMBL" id="MK501729">
    <property type="protein sequence ID" value="QBG78426.1"/>
    <property type="molecule type" value="Genomic_DNA"/>
</dbReference>
<dbReference type="RefSeq" id="YP_010101685.1">
    <property type="nucleotide sequence ID" value="NC_055792.1"/>
</dbReference>
<proteinExistence type="predicted"/>
<dbReference type="Gene3D" id="2.60.120.560">
    <property type="entry name" value="Exo-inulinase, domain 1"/>
    <property type="match status" value="1"/>
</dbReference>
<gene>
    <name evidence="1" type="primary">35</name>
    <name evidence="1" type="ORF">PBI_WALRUS_35</name>
</gene>